<dbReference type="EMBL" id="JAVFWL010000004">
    <property type="protein sequence ID" value="KAK6747826.1"/>
    <property type="molecule type" value="Genomic_DNA"/>
</dbReference>
<dbReference type="Gene3D" id="3.90.190.10">
    <property type="entry name" value="Protein tyrosine phosphatase superfamily"/>
    <property type="match status" value="1"/>
</dbReference>
<dbReference type="InterPro" id="IPR003595">
    <property type="entry name" value="Tyr_Pase_cat"/>
</dbReference>
<evidence type="ECO:0000256" key="1">
    <source>
        <dbReference type="SAM" id="Phobius"/>
    </source>
</evidence>
<feature type="domain" description="Tyrosine-protein phosphatase" evidence="2">
    <location>
        <begin position="77"/>
        <end position="305"/>
    </location>
</feature>
<dbReference type="SMART" id="SM00194">
    <property type="entry name" value="PTPc"/>
    <property type="match status" value="1"/>
</dbReference>
<name>A0ABR1DCR2_NECAM</name>
<dbReference type="PANTHER" id="PTHR46163">
    <property type="entry name" value="TYROSINE-PROTEIN PHOSPHATASE-RELATED"/>
    <property type="match status" value="1"/>
</dbReference>
<keyword evidence="1" id="KW-0472">Membrane</keyword>
<dbReference type="InterPro" id="IPR016130">
    <property type="entry name" value="Tyr_Pase_AS"/>
</dbReference>
<dbReference type="PANTHER" id="PTHR46163:SF10">
    <property type="entry name" value="PROTEIN-TYROSINE PHOSPHATASE-RELATED"/>
    <property type="match status" value="1"/>
</dbReference>
<dbReference type="PROSITE" id="PS00383">
    <property type="entry name" value="TYR_PHOSPHATASE_1"/>
    <property type="match status" value="1"/>
</dbReference>
<dbReference type="Pfam" id="PF00102">
    <property type="entry name" value="Y_phosphatase"/>
    <property type="match status" value="1"/>
</dbReference>
<feature type="domain" description="Tyrosine specific protein phosphatases" evidence="3">
    <location>
        <begin position="229"/>
        <end position="296"/>
    </location>
</feature>
<feature type="transmembrane region" description="Helical" evidence="1">
    <location>
        <begin position="292"/>
        <end position="315"/>
    </location>
</feature>
<keyword evidence="1" id="KW-0812">Transmembrane</keyword>
<organism evidence="4 5">
    <name type="scientific">Necator americanus</name>
    <name type="common">Human hookworm</name>
    <dbReference type="NCBI Taxonomy" id="51031"/>
    <lineage>
        <taxon>Eukaryota</taxon>
        <taxon>Metazoa</taxon>
        <taxon>Ecdysozoa</taxon>
        <taxon>Nematoda</taxon>
        <taxon>Chromadorea</taxon>
        <taxon>Rhabditida</taxon>
        <taxon>Rhabditina</taxon>
        <taxon>Rhabditomorpha</taxon>
        <taxon>Strongyloidea</taxon>
        <taxon>Ancylostomatidae</taxon>
        <taxon>Bunostominae</taxon>
        <taxon>Necator</taxon>
    </lineage>
</organism>
<dbReference type="SMART" id="SM00404">
    <property type="entry name" value="PTPc_motif"/>
    <property type="match status" value="1"/>
</dbReference>
<keyword evidence="5" id="KW-1185">Reference proteome</keyword>
<dbReference type="PRINTS" id="PR00700">
    <property type="entry name" value="PRTYPHPHTASE"/>
</dbReference>
<evidence type="ECO:0000313" key="4">
    <source>
        <dbReference type="EMBL" id="KAK6747826.1"/>
    </source>
</evidence>
<gene>
    <name evidence="4" type="primary">Necator_chrIV.g14094</name>
    <name evidence="4" type="ORF">RB195_000800</name>
</gene>
<dbReference type="PROSITE" id="PS50056">
    <property type="entry name" value="TYR_PHOSPHATASE_2"/>
    <property type="match status" value="1"/>
</dbReference>
<evidence type="ECO:0000259" key="2">
    <source>
        <dbReference type="PROSITE" id="PS50055"/>
    </source>
</evidence>
<keyword evidence="1" id="KW-1133">Transmembrane helix</keyword>
<dbReference type="InterPro" id="IPR000387">
    <property type="entry name" value="Tyr_Pase_dom"/>
</dbReference>
<dbReference type="CDD" id="cd00047">
    <property type="entry name" value="PTPc"/>
    <property type="match status" value="1"/>
</dbReference>
<dbReference type="InterPro" id="IPR029021">
    <property type="entry name" value="Prot-tyrosine_phosphatase-like"/>
</dbReference>
<dbReference type="InterPro" id="IPR052782">
    <property type="entry name" value="Oocyte-zygote_transition_reg"/>
</dbReference>
<comment type="caution">
    <text evidence="4">The sequence shown here is derived from an EMBL/GenBank/DDBJ whole genome shotgun (WGS) entry which is preliminary data.</text>
</comment>
<accession>A0ABR1DCR2</accession>
<protein>
    <recommendedName>
        <fullName evidence="6">Protein-tyrosine phosphatase</fullName>
    </recommendedName>
</protein>
<dbReference type="SUPFAM" id="SSF52799">
    <property type="entry name" value="(Phosphotyrosine protein) phosphatases II"/>
    <property type="match status" value="1"/>
</dbReference>
<dbReference type="InterPro" id="IPR000242">
    <property type="entry name" value="PTP_cat"/>
</dbReference>
<dbReference type="PROSITE" id="PS50055">
    <property type="entry name" value="TYR_PHOSPHATASE_PTP"/>
    <property type="match status" value="1"/>
</dbReference>
<evidence type="ECO:0000259" key="3">
    <source>
        <dbReference type="PROSITE" id="PS50056"/>
    </source>
</evidence>
<dbReference type="Proteomes" id="UP001303046">
    <property type="component" value="Unassembled WGS sequence"/>
</dbReference>
<evidence type="ECO:0000313" key="5">
    <source>
        <dbReference type="Proteomes" id="UP001303046"/>
    </source>
</evidence>
<reference evidence="4 5" key="1">
    <citation type="submission" date="2023-08" db="EMBL/GenBank/DDBJ databases">
        <title>A Necator americanus chromosomal reference genome.</title>
        <authorList>
            <person name="Ilik V."/>
            <person name="Petrzelkova K.J."/>
            <person name="Pardy F."/>
            <person name="Fuh T."/>
            <person name="Niatou-Singa F.S."/>
            <person name="Gouil Q."/>
            <person name="Baker L."/>
            <person name="Ritchie M.E."/>
            <person name="Jex A.R."/>
            <person name="Gazzola D."/>
            <person name="Li H."/>
            <person name="Toshio Fujiwara R."/>
            <person name="Zhan B."/>
            <person name="Aroian R.V."/>
            <person name="Pafco B."/>
            <person name="Schwarz E.M."/>
        </authorList>
    </citation>
    <scope>NUCLEOTIDE SEQUENCE [LARGE SCALE GENOMIC DNA]</scope>
    <source>
        <strain evidence="4 5">Aroian</strain>
        <tissue evidence="4">Whole animal</tissue>
    </source>
</reference>
<sequence length="378" mass="42921">MNTTYDVRSTAVSLSTTKTSRTETSAVSKTECFPLDNRYKWSMNVFSKTNMAVLRKEFIKHKKYKPLCFTFEACKKNEPKNRYDDVICIDATRVILKGRPPDDDYIHANWMIMPDQQKYICTQGPLQETLIDFWQMIFTEGCNVIVMLCSFKEGKNEKCAVYHPKTKDECGKFGPFRVFLMESKKSPFNGVSYKVLSVRRAKTTSYEVHHLAYPDWPDHTAPTDPAPIVCMMKFARFLAKGNPITVHCSAGIGRSATFVDYAMQRIRQDSTVSMVDVLKELRNQRYQSVQGIIQYVFLYICVLEGFAYILGWPVFTGRAGPSISSTRFVPSPLSSKMFSSFVIDIDGLLEPYPAQLSAGPSVLRTRHPISLAVSIEGV</sequence>
<proteinExistence type="predicted"/>
<evidence type="ECO:0008006" key="6">
    <source>
        <dbReference type="Google" id="ProtNLM"/>
    </source>
</evidence>